<evidence type="ECO:0000313" key="2">
    <source>
        <dbReference type="Proteomes" id="UP001249959"/>
    </source>
</evidence>
<dbReference type="EMBL" id="JAVNWW010000001">
    <property type="protein sequence ID" value="MDU0807567.1"/>
    <property type="molecule type" value="Genomic_DNA"/>
</dbReference>
<organism evidence="1 2">
    <name type="scientific">Aquirufa regiilacus</name>
    <dbReference type="NCBI Taxonomy" id="3024868"/>
    <lineage>
        <taxon>Bacteria</taxon>
        <taxon>Pseudomonadati</taxon>
        <taxon>Bacteroidota</taxon>
        <taxon>Cytophagia</taxon>
        <taxon>Cytophagales</taxon>
        <taxon>Flectobacillaceae</taxon>
        <taxon>Aquirufa</taxon>
    </lineage>
</organism>
<dbReference type="RefSeq" id="WP_316070106.1">
    <property type="nucleotide sequence ID" value="NZ_JAVNWW010000001.1"/>
</dbReference>
<comment type="caution">
    <text evidence="1">The sequence shown here is derived from an EMBL/GenBank/DDBJ whole genome shotgun (WGS) entry which is preliminary data.</text>
</comment>
<gene>
    <name evidence="1" type="ORF">PQG45_00805</name>
</gene>
<keyword evidence="2" id="KW-1185">Reference proteome</keyword>
<dbReference type="Proteomes" id="UP001249959">
    <property type="component" value="Unassembled WGS sequence"/>
</dbReference>
<evidence type="ECO:0000313" key="1">
    <source>
        <dbReference type="EMBL" id="MDU0807567.1"/>
    </source>
</evidence>
<proteinExistence type="predicted"/>
<accession>A0ABU3TPG2</accession>
<protein>
    <recommendedName>
        <fullName evidence="3">SGNH/GDSL hydrolase family protein</fullName>
    </recommendedName>
</protein>
<evidence type="ECO:0008006" key="3">
    <source>
        <dbReference type="Google" id="ProtNLM"/>
    </source>
</evidence>
<sequence length="254" mass="30122">MILSIRWFFYSVFYLLKIKQITYRKSWILSRTACLVNDTYPLLKLNNSDIYNVQKGRVDLLNSYFTNSYERPRLGLIKYINRPDIKKLFIQQKYFFLPRKNKPSLFILDSFSELVDKRFVGRSPVEGAFNAYFSDVDSRISKKMVCMDLLAEDKLFDSYLTFFNAFRSYSDCPILFVLFPDKLEKRQSYLTRSRAIKESIERIKIQIPNFHVFEIPDNLVNHAKNDSNPYHFGKEVYDSLANQIIMSNLLPVKN</sequence>
<name>A0ABU3TPG2_9BACT</name>
<reference evidence="1 2" key="1">
    <citation type="submission" date="2023-09" db="EMBL/GenBank/DDBJ databases">
        <title>Aquirufa genomes.</title>
        <authorList>
            <person name="Pitt A."/>
        </authorList>
    </citation>
    <scope>NUCLEOTIDE SEQUENCE [LARGE SCALE GENOMIC DNA]</scope>
    <source>
        <strain evidence="1 2">LEOWEIH-7C</strain>
    </source>
</reference>